<dbReference type="InParanoid" id="J3KHQ1"/>
<dbReference type="AlphaFoldDB" id="J3KHQ1"/>
<dbReference type="GeneID" id="24164465"/>
<protein>
    <submittedName>
        <fullName evidence="1">Uncharacterized protein</fullName>
    </submittedName>
</protein>
<proteinExistence type="predicted"/>
<name>J3KHQ1_COCIM</name>
<gene>
    <name evidence="1" type="ORF">CIMG_12838</name>
</gene>
<keyword evidence="2" id="KW-1185">Reference proteome</keyword>
<accession>J3KHQ1</accession>
<evidence type="ECO:0000313" key="2">
    <source>
        <dbReference type="Proteomes" id="UP000001261"/>
    </source>
</evidence>
<dbReference type="KEGG" id="cim:CIMG_12838"/>
<reference evidence="2" key="1">
    <citation type="journal article" date="2009" name="Genome Res.">
        <title>Comparative genomic analyses of the human fungal pathogens Coccidioides and their relatives.</title>
        <authorList>
            <person name="Sharpton T.J."/>
            <person name="Stajich J.E."/>
            <person name="Rounsley S.D."/>
            <person name="Gardner M.J."/>
            <person name="Wortman J.R."/>
            <person name="Jordar V.S."/>
            <person name="Maiti R."/>
            <person name="Kodira C.D."/>
            <person name="Neafsey D.E."/>
            <person name="Zeng Q."/>
            <person name="Hung C.-Y."/>
            <person name="McMahan C."/>
            <person name="Muszewska A."/>
            <person name="Grynberg M."/>
            <person name="Mandel M.A."/>
            <person name="Kellner E.M."/>
            <person name="Barker B.M."/>
            <person name="Galgiani J.N."/>
            <person name="Orbach M.J."/>
            <person name="Kirkland T.N."/>
            <person name="Cole G.T."/>
            <person name="Henn M.R."/>
            <person name="Birren B.W."/>
            <person name="Taylor J.W."/>
        </authorList>
    </citation>
    <scope>NUCLEOTIDE SEQUENCE [LARGE SCALE GENOMIC DNA]</scope>
    <source>
        <strain evidence="2">RS</strain>
    </source>
</reference>
<sequence>MASFSSSSAQVKAFLSRTAKMSGLSVSKNWLMRAVPPGNRNEDPYLWVGRLWSSSSSRSRRGMWPALVA</sequence>
<dbReference type="VEuPathDB" id="FungiDB:CIMG_12838"/>
<dbReference type="EMBL" id="GG704911">
    <property type="protein sequence ID" value="EAS35420.3"/>
    <property type="molecule type" value="Genomic_DNA"/>
</dbReference>
<dbReference type="Proteomes" id="UP000001261">
    <property type="component" value="Unassembled WGS sequence"/>
</dbReference>
<reference evidence="2" key="2">
    <citation type="journal article" date="2010" name="Genome Res.">
        <title>Population genomic sequencing of Coccidioides fungi reveals recent hybridization and transposon control.</title>
        <authorList>
            <person name="Neafsey D.E."/>
            <person name="Barker B.M."/>
            <person name="Sharpton T.J."/>
            <person name="Stajich J.E."/>
            <person name="Park D.J."/>
            <person name="Whiston E."/>
            <person name="Hung C.-Y."/>
            <person name="McMahan C."/>
            <person name="White J."/>
            <person name="Sykes S."/>
            <person name="Heiman D."/>
            <person name="Young S."/>
            <person name="Zeng Q."/>
            <person name="Abouelleil A."/>
            <person name="Aftuck L."/>
            <person name="Bessette D."/>
            <person name="Brown A."/>
            <person name="FitzGerald M."/>
            <person name="Lui A."/>
            <person name="Macdonald J.P."/>
            <person name="Priest M."/>
            <person name="Orbach M.J."/>
            <person name="Galgiani J.N."/>
            <person name="Kirkland T.N."/>
            <person name="Cole G.T."/>
            <person name="Birren B.W."/>
            <person name="Henn M.R."/>
            <person name="Taylor J.W."/>
            <person name="Rounsley S.D."/>
        </authorList>
    </citation>
    <scope>GENOME REANNOTATION</scope>
    <source>
        <strain evidence="2">RS</strain>
    </source>
</reference>
<dbReference type="RefSeq" id="XP_001247003.2">
    <property type="nucleotide sequence ID" value="XM_001247002.2"/>
</dbReference>
<evidence type="ECO:0000313" key="1">
    <source>
        <dbReference type="EMBL" id="EAS35420.3"/>
    </source>
</evidence>
<organism evidence="1 2">
    <name type="scientific">Coccidioides immitis (strain RS)</name>
    <name type="common">Valley fever fungus</name>
    <dbReference type="NCBI Taxonomy" id="246410"/>
    <lineage>
        <taxon>Eukaryota</taxon>
        <taxon>Fungi</taxon>
        <taxon>Dikarya</taxon>
        <taxon>Ascomycota</taxon>
        <taxon>Pezizomycotina</taxon>
        <taxon>Eurotiomycetes</taxon>
        <taxon>Eurotiomycetidae</taxon>
        <taxon>Onygenales</taxon>
        <taxon>Onygenaceae</taxon>
        <taxon>Coccidioides</taxon>
    </lineage>
</organism>